<dbReference type="Pfam" id="PF00514">
    <property type="entry name" value="Arm"/>
    <property type="match status" value="7"/>
</dbReference>
<organism evidence="13 14">
    <name type="scientific">Fusarium poae</name>
    <dbReference type="NCBI Taxonomy" id="36050"/>
    <lineage>
        <taxon>Eukaryota</taxon>
        <taxon>Fungi</taxon>
        <taxon>Dikarya</taxon>
        <taxon>Ascomycota</taxon>
        <taxon>Pezizomycotina</taxon>
        <taxon>Sordariomycetes</taxon>
        <taxon>Hypocreomycetidae</taxon>
        <taxon>Hypocreales</taxon>
        <taxon>Nectriaceae</taxon>
        <taxon>Fusarium</taxon>
    </lineage>
</organism>
<comment type="function">
    <text evidence="9 12">Functions in both vacuole inheritance and protein targeting from the cytoplasm to vacuole.</text>
</comment>
<dbReference type="InterPro" id="IPR016024">
    <property type="entry name" value="ARM-type_fold"/>
</dbReference>
<feature type="repeat" description="ARM" evidence="11">
    <location>
        <begin position="128"/>
        <end position="170"/>
    </location>
</feature>
<protein>
    <recommendedName>
        <fullName evidence="10 12">Vacuolar protein 8</fullName>
    </recommendedName>
</protein>
<dbReference type="FunFam" id="1.25.10.10:FF:000095">
    <property type="entry name" value="Vacuolar protein 8"/>
    <property type="match status" value="1"/>
</dbReference>
<evidence type="ECO:0000256" key="3">
    <source>
        <dbReference type="ARBA" id="ARBA00022554"/>
    </source>
</evidence>
<feature type="repeat" description="ARM" evidence="11">
    <location>
        <begin position="210"/>
        <end position="250"/>
    </location>
</feature>
<keyword evidence="5" id="KW-0677">Repeat</keyword>
<dbReference type="PANTHER" id="PTHR47249:SF1">
    <property type="entry name" value="VACUOLAR PROTEIN 8"/>
    <property type="match status" value="1"/>
</dbReference>
<proteinExistence type="inferred from homology"/>
<accession>A0A1B8AHW7</accession>
<comment type="similarity">
    <text evidence="2 12">Belongs to the beta-catenin family.</text>
</comment>
<evidence type="ECO:0000256" key="11">
    <source>
        <dbReference type="PROSITE-ProRule" id="PRU00259"/>
    </source>
</evidence>
<feature type="repeat" description="ARM" evidence="11">
    <location>
        <begin position="253"/>
        <end position="295"/>
    </location>
</feature>
<dbReference type="GO" id="GO:0043495">
    <property type="term" value="F:protein-membrane adaptor activity"/>
    <property type="evidence" value="ECO:0007669"/>
    <property type="project" value="InterPro"/>
</dbReference>
<keyword evidence="8" id="KW-0449">Lipoprotein</keyword>
<gene>
    <name evidence="13" type="ORF">FPOA_11865</name>
</gene>
<evidence type="ECO:0000256" key="4">
    <source>
        <dbReference type="ARBA" id="ARBA00022707"/>
    </source>
</evidence>
<evidence type="ECO:0000256" key="7">
    <source>
        <dbReference type="ARBA" id="ARBA00023139"/>
    </source>
</evidence>
<evidence type="ECO:0000313" key="13">
    <source>
        <dbReference type="EMBL" id="OBS20143.1"/>
    </source>
</evidence>
<dbReference type="InterPro" id="IPR011989">
    <property type="entry name" value="ARM-like"/>
</dbReference>
<evidence type="ECO:0000256" key="10">
    <source>
        <dbReference type="ARBA" id="ARBA00026209"/>
    </source>
</evidence>
<dbReference type="Gene3D" id="1.25.10.10">
    <property type="entry name" value="Leucine-rich Repeat Variant"/>
    <property type="match status" value="2"/>
</dbReference>
<dbReference type="Proteomes" id="UP000091967">
    <property type="component" value="Unassembled WGS sequence"/>
</dbReference>
<name>A0A1B8AHW7_FUSPO</name>
<feature type="repeat" description="ARM" evidence="11">
    <location>
        <begin position="335"/>
        <end position="378"/>
    </location>
</feature>
<feature type="repeat" description="ARM" evidence="11">
    <location>
        <begin position="87"/>
        <end position="129"/>
    </location>
</feature>
<dbReference type="FunFam" id="1.25.10.10:FF:000243">
    <property type="entry name" value="Putative Vacuolar protein 8"/>
    <property type="match status" value="1"/>
</dbReference>
<evidence type="ECO:0000256" key="5">
    <source>
        <dbReference type="ARBA" id="ARBA00022737"/>
    </source>
</evidence>
<feature type="repeat" description="ARM" evidence="11">
    <location>
        <begin position="169"/>
        <end position="211"/>
    </location>
</feature>
<sequence length="559" mass="60850">MGICSSTCCGGRARDGLYEPVLADSEREAVADLLQYLENRGETDFFSGEPLRALSTLVFSENIDLQRSASLTFAEITERDVREVDRDTLEPILFLLQSPDIEVQRAASAALGNLAVDTENKVLIVQLGGLTPLIRQMMSPNVEVQCNAVGCITNLATHEENKAKIARSGALGPLTRLAKSRDMRVQRNATGALLNMTHSDENRQQLVNAGAIPVLVQLLSSPDVDVQYYCTTALSNIAVDANNRRKLAQSEPKLVQSLVNLMDSTSPKVQCQAALALRNLASDEKYQLDIVRANGLHPLLRLLQSSYLPLILSAVACIRNISIHPLNESPIIETNFLKPLVDLLGSTDNEEIQCHAISTLRNLAASSDRNKALVLDAGAVQKCKQLVLDVPITVQSEMTAAIAVLALSDDLKSHLLNLGVCGVLIPLTHSPSIEVQGNSAAALGNLSSKVGDYSIFVQNWLEPQGGIHGYLCRFLQSGDATFQHIAVWTLLQLFESEDKTLIGLIGKAEDIIEHIRSIANRQIEPDNEFEDEDEGEVVNLAQRCLELLGQSMSKAHIEG</sequence>
<dbReference type="OrthoDB" id="7537227at2759"/>
<dbReference type="OMA" id="VWDKPDG"/>
<dbReference type="AlphaFoldDB" id="A0A1B8AHW7"/>
<keyword evidence="4" id="KW-0519">Myristate</keyword>
<evidence type="ECO:0000313" key="14">
    <source>
        <dbReference type="Proteomes" id="UP000091967"/>
    </source>
</evidence>
<keyword evidence="7" id="KW-0564">Palmitate</keyword>
<dbReference type="SUPFAM" id="SSF48371">
    <property type="entry name" value="ARM repeat"/>
    <property type="match status" value="1"/>
</dbReference>
<evidence type="ECO:0000256" key="1">
    <source>
        <dbReference type="ARBA" id="ARBA00004592"/>
    </source>
</evidence>
<dbReference type="InterPro" id="IPR045156">
    <property type="entry name" value="Vac8"/>
</dbReference>
<evidence type="ECO:0000256" key="12">
    <source>
        <dbReference type="RuleBase" id="RU369097"/>
    </source>
</evidence>
<keyword evidence="6 12" id="KW-0472">Membrane</keyword>
<keyword evidence="14" id="KW-1185">Reference proteome</keyword>
<evidence type="ECO:0000256" key="9">
    <source>
        <dbReference type="ARBA" id="ARBA00024821"/>
    </source>
</evidence>
<feature type="repeat" description="ARM" evidence="11">
    <location>
        <begin position="294"/>
        <end position="336"/>
    </location>
</feature>
<dbReference type="PROSITE" id="PS50176">
    <property type="entry name" value="ARM_REPEAT"/>
    <property type="match status" value="7"/>
</dbReference>
<dbReference type="EMBL" id="LYXU01000004">
    <property type="protein sequence ID" value="OBS20143.1"/>
    <property type="molecule type" value="Genomic_DNA"/>
</dbReference>
<evidence type="ECO:0000256" key="8">
    <source>
        <dbReference type="ARBA" id="ARBA00023288"/>
    </source>
</evidence>
<comment type="caution">
    <text evidence="13">The sequence shown here is derived from an EMBL/GenBank/DDBJ whole genome shotgun (WGS) entry which is preliminary data.</text>
</comment>
<keyword evidence="3 12" id="KW-0926">Vacuole</keyword>
<reference evidence="13 14" key="1">
    <citation type="submission" date="2016-06" db="EMBL/GenBank/DDBJ databases">
        <title>Living apart together: crosstalk between the core and supernumerary genomes in a fungal plant pathogen.</title>
        <authorList>
            <person name="Vanheule A."/>
            <person name="Audenaert K."/>
            <person name="Warris S."/>
            <person name="Van De Geest H."/>
            <person name="Schijlen E."/>
            <person name="Hofte M."/>
            <person name="De Saeger S."/>
            <person name="Haesaert G."/>
            <person name="Waalwijk C."/>
            <person name="Van Der Lee T."/>
        </authorList>
    </citation>
    <scope>NUCLEOTIDE SEQUENCE [LARGE SCALE GENOMIC DNA]</scope>
    <source>
        <strain evidence="13 14">2516</strain>
    </source>
</reference>
<dbReference type="SMART" id="SM00185">
    <property type="entry name" value="ARM"/>
    <property type="match status" value="9"/>
</dbReference>
<dbReference type="GO" id="GO:0000329">
    <property type="term" value="C:fungal-type vacuole membrane"/>
    <property type="evidence" value="ECO:0007669"/>
    <property type="project" value="TreeGrafter"/>
</dbReference>
<dbReference type="GO" id="GO:0000011">
    <property type="term" value="P:vacuole inheritance"/>
    <property type="evidence" value="ECO:0007669"/>
    <property type="project" value="UniProtKB-UniRule"/>
</dbReference>
<dbReference type="InterPro" id="IPR000225">
    <property type="entry name" value="Armadillo"/>
</dbReference>
<comment type="subcellular location">
    <subcellularLocation>
        <location evidence="1 12">Vacuole membrane</location>
        <topology evidence="1 12">Lipid-anchor</topology>
    </subcellularLocation>
</comment>
<dbReference type="GO" id="GO:0071562">
    <property type="term" value="P:nucleus-vacuole junction assembly"/>
    <property type="evidence" value="ECO:0007669"/>
    <property type="project" value="InterPro"/>
</dbReference>
<evidence type="ECO:0000256" key="2">
    <source>
        <dbReference type="ARBA" id="ARBA00005462"/>
    </source>
</evidence>
<dbReference type="STRING" id="36050.A0A1B8AHW7"/>
<dbReference type="PANTHER" id="PTHR47249">
    <property type="entry name" value="VACUOLAR PROTEIN 8"/>
    <property type="match status" value="1"/>
</dbReference>
<dbReference type="GO" id="GO:0000045">
    <property type="term" value="P:autophagosome assembly"/>
    <property type="evidence" value="ECO:0007669"/>
    <property type="project" value="TreeGrafter"/>
</dbReference>
<evidence type="ECO:0000256" key="6">
    <source>
        <dbReference type="ARBA" id="ARBA00023136"/>
    </source>
</evidence>